<feature type="binding site" evidence="11">
    <location>
        <position position="141"/>
    </location>
    <ligand>
        <name>Mg(2+)</name>
        <dbReference type="ChEBI" id="CHEBI:18420"/>
    </ligand>
</feature>
<evidence type="ECO:0000256" key="5">
    <source>
        <dbReference type="ARBA" id="ARBA00022741"/>
    </source>
</evidence>
<dbReference type="GO" id="GO:0019856">
    <property type="term" value="P:pyrimidine nucleobase biosynthetic process"/>
    <property type="evidence" value="ECO:0007669"/>
    <property type="project" value="TreeGrafter"/>
</dbReference>
<keyword evidence="15" id="KW-1185">Reference proteome</keyword>
<dbReference type="GO" id="GO:0044210">
    <property type="term" value="P:'de novo' CTP biosynthetic process"/>
    <property type="evidence" value="ECO:0007669"/>
    <property type="project" value="UniProtKB-UniRule"/>
</dbReference>
<organism evidence="14 15">
    <name type="scientific">Fimbriimonas ginsengisoli Gsoil 348</name>
    <dbReference type="NCBI Taxonomy" id="661478"/>
    <lineage>
        <taxon>Bacteria</taxon>
        <taxon>Bacillati</taxon>
        <taxon>Armatimonadota</taxon>
        <taxon>Fimbriimonadia</taxon>
        <taxon>Fimbriimonadales</taxon>
        <taxon>Fimbriimonadaceae</taxon>
        <taxon>Fimbriimonas</taxon>
    </lineage>
</organism>
<evidence type="ECO:0000313" key="14">
    <source>
        <dbReference type="EMBL" id="AIE85056.1"/>
    </source>
</evidence>
<feature type="binding site" evidence="11">
    <location>
        <position position="71"/>
    </location>
    <ligand>
        <name>ATP</name>
        <dbReference type="ChEBI" id="CHEBI:30616"/>
    </ligand>
</feature>
<feature type="binding site" evidence="11">
    <location>
        <begin position="148"/>
        <end position="150"/>
    </location>
    <ligand>
        <name>CTP</name>
        <dbReference type="ChEBI" id="CHEBI:37563"/>
        <note>allosteric inhibitor</note>
    </ligand>
</feature>
<feature type="binding site" evidence="11">
    <location>
        <position position="71"/>
    </location>
    <ligand>
        <name>Mg(2+)</name>
        <dbReference type="ChEBI" id="CHEBI:18420"/>
    </ligand>
</feature>
<dbReference type="InterPro" id="IPR017456">
    <property type="entry name" value="CTP_synthase_N"/>
</dbReference>
<comment type="catalytic activity">
    <reaction evidence="11">
        <text>UTP + NH4(+) + ATP = CTP + ADP + phosphate + 2 H(+)</text>
        <dbReference type="Rhea" id="RHEA:16597"/>
        <dbReference type="ChEBI" id="CHEBI:15378"/>
        <dbReference type="ChEBI" id="CHEBI:28938"/>
        <dbReference type="ChEBI" id="CHEBI:30616"/>
        <dbReference type="ChEBI" id="CHEBI:37563"/>
        <dbReference type="ChEBI" id="CHEBI:43474"/>
        <dbReference type="ChEBI" id="CHEBI:46398"/>
        <dbReference type="ChEBI" id="CHEBI:456216"/>
    </reaction>
</comment>
<dbReference type="eggNOG" id="COG0504">
    <property type="taxonomic scope" value="Bacteria"/>
</dbReference>
<feature type="active site" evidence="11">
    <location>
        <position position="508"/>
    </location>
</feature>
<dbReference type="GO" id="GO:0097268">
    <property type="term" value="C:cytoophidium"/>
    <property type="evidence" value="ECO:0007669"/>
    <property type="project" value="UniProtKB-ARBA"/>
</dbReference>
<feature type="binding site" evidence="11">
    <location>
        <position position="355"/>
    </location>
    <ligand>
        <name>L-glutamine</name>
        <dbReference type="ChEBI" id="CHEBI:58359"/>
    </ligand>
</feature>
<name>A0A068NNR2_FIMGI</name>
<keyword evidence="9 11" id="KW-0665">Pyrimidine biosynthesis</keyword>
<feature type="binding site" evidence="11">
    <location>
        <position position="406"/>
    </location>
    <ligand>
        <name>L-glutamine</name>
        <dbReference type="ChEBI" id="CHEBI:58359"/>
    </ligand>
</feature>
<dbReference type="PROSITE" id="PS51273">
    <property type="entry name" value="GATASE_TYPE_1"/>
    <property type="match status" value="1"/>
</dbReference>
<dbReference type="InterPro" id="IPR027417">
    <property type="entry name" value="P-loop_NTPase"/>
</dbReference>
<dbReference type="EMBL" id="CP007139">
    <property type="protein sequence ID" value="AIE85056.1"/>
    <property type="molecule type" value="Genomic_DNA"/>
</dbReference>
<keyword evidence="7 11" id="KW-0460">Magnesium</keyword>
<proteinExistence type="inferred from homology"/>
<evidence type="ECO:0000256" key="7">
    <source>
        <dbReference type="ARBA" id="ARBA00022842"/>
    </source>
</evidence>
<dbReference type="InterPro" id="IPR004468">
    <property type="entry name" value="CTP_synthase"/>
</dbReference>
<dbReference type="InterPro" id="IPR029062">
    <property type="entry name" value="Class_I_gatase-like"/>
</dbReference>
<dbReference type="EC" id="6.3.4.2" evidence="11"/>
<dbReference type="SUPFAM" id="SSF52317">
    <property type="entry name" value="Class I glutamine amidotransferase-like"/>
    <property type="match status" value="1"/>
</dbReference>
<dbReference type="SUPFAM" id="SSF52540">
    <property type="entry name" value="P-loop containing nucleoside triphosphate hydrolases"/>
    <property type="match status" value="1"/>
</dbReference>
<dbReference type="FunFam" id="3.40.50.880:FF:000002">
    <property type="entry name" value="CTP synthase"/>
    <property type="match status" value="1"/>
</dbReference>
<feature type="binding site" evidence="11">
    <location>
        <begin position="14"/>
        <end position="19"/>
    </location>
    <ligand>
        <name>ATP</name>
        <dbReference type="ChEBI" id="CHEBI:30616"/>
    </ligand>
</feature>
<comment type="miscellaneous">
    <text evidence="11">CTPSs have evolved a hybrid strategy for distinguishing between UTP and CTP. The overlapping regions of the product feedback inhibitory and substrate sites recognize a common feature in both compounds, the triphosphate moiety. To differentiate isosteric substrate and product pyrimidine rings, an additional pocket far from the expected kinase/ligase catalytic site, specifically recognizes the cytosine and ribose portions of the product inhibitor.</text>
</comment>
<dbReference type="PANTHER" id="PTHR11550">
    <property type="entry name" value="CTP SYNTHASE"/>
    <property type="match status" value="1"/>
</dbReference>
<evidence type="ECO:0000256" key="8">
    <source>
        <dbReference type="ARBA" id="ARBA00022962"/>
    </source>
</evidence>
<dbReference type="OrthoDB" id="9801107at2"/>
<dbReference type="Gene3D" id="3.40.50.300">
    <property type="entry name" value="P-loop containing nucleotide triphosphate hydrolases"/>
    <property type="match status" value="1"/>
</dbReference>
<dbReference type="InterPro" id="IPR033828">
    <property type="entry name" value="GATase1_CTP_Synthase"/>
</dbReference>
<sequence length="540" mass="59223">MTKYIFVTGGVVSSIGKGITTASLGRLLRNRGFTVAPMKLDPYINVDAGTMNPFQHGEVFVTDDGAETDLDLGHYERFMDVSCSRGSSVTTGKVYSAVIDAERRGDYLGGTVQVIPHVTNEIKRAIQALAKEQEADVVIAEIGGTVGDIESLPFLEAIRQMRTDHGIENTMYVHVTLVPTVGPWGEVKTKPTQHSVERLRAIGIAPDVLVCRSEVSLPHDVREKISLFCGVPPQAVIESKTVDTIYEVPIEYEAAGLGDFVVNRLRLEPRPVNLTEWQALVETLKDPRNSVKVAVVGKYTSNGDAYKSIAESLTHAGIPNDSRVEIVWIESDSLENGRPPEEFLAEVDALVVAPGFGGRGIEGKIRAIEYAREKGLPFLGICLGLQMAVIEFARNVCGLEGANSEEMVADAPYPVIHLLPEQKHVTDKGASMRLGSYPCNLVNGTLAAQLYGSNRIEERHRHRYEVNNDFREKLQQHGMAISGVSPDYRLVEMIEVPSHPFFIATQAHPEFRSRPNRPHPLFEGLVRAAVLRRASVGAAT</sequence>
<evidence type="ECO:0000256" key="9">
    <source>
        <dbReference type="ARBA" id="ARBA00022975"/>
    </source>
</evidence>
<dbReference type="RefSeq" id="WP_025226346.1">
    <property type="nucleotide sequence ID" value="NZ_CP007139.1"/>
</dbReference>
<dbReference type="UniPathway" id="UPA00159">
    <property type="reaction ID" value="UER00277"/>
</dbReference>
<feature type="binding site" evidence="11">
    <location>
        <position position="224"/>
    </location>
    <ligand>
        <name>CTP</name>
        <dbReference type="ChEBI" id="CHEBI:37563"/>
        <note>allosteric inhibitor</note>
    </ligand>
</feature>
<dbReference type="PANTHER" id="PTHR11550:SF0">
    <property type="entry name" value="CTP SYNTHASE-RELATED"/>
    <property type="match status" value="1"/>
</dbReference>
<dbReference type="CDD" id="cd01746">
    <property type="entry name" value="GATase1_CTP_Synthase"/>
    <property type="match status" value="1"/>
</dbReference>
<dbReference type="CDD" id="cd03113">
    <property type="entry name" value="CTPS_N"/>
    <property type="match status" value="1"/>
</dbReference>
<dbReference type="Pfam" id="PF00117">
    <property type="entry name" value="GATase"/>
    <property type="match status" value="1"/>
</dbReference>
<evidence type="ECO:0000256" key="4">
    <source>
        <dbReference type="ARBA" id="ARBA00022723"/>
    </source>
</evidence>
<comment type="function">
    <text evidence="11">Catalyzes the ATP-dependent amination of UTP to CTP with either L-glutamine or ammonia as the source of nitrogen. Regulates intracellular CTP levels through interactions with the four ribonucleotide triphosphates.</text>
</comment>
<comment type="catalytic activity">
    <reaction evidence="11">
        <text>L-glutamine + H2O = L-glutamate + NH4(+)</text>
        <dbReference type="Rhea" id="RHEA:15889"/>
        <dbReference type="ChEBI" id="CHEBI:15377"/>
        <dbReference type="ChEBI" id="CHEBI:28938"/>
        <dbReference type="ChEBI" id="CHEBI:29985"/>
        <dbReference type="ChEBI" id="CHEBI:58359"/>
    </reaction>
</comment>
<feature type="binding site" evidence="11">
    <location>
        <position position="13"/>
    </location>
    <ligand>
        <name>CTP</name>
        <dbReference type="ChEBI" id="CHEBI:37563"/>
        <note>allosteric inhibitor</note>
    </ligand>
</feature>
<feature type="binding site" evidence="11">
    <location>
        <begin position="188"/>
        <end position="193"/>
    </location>
    <ligand>
        <name>CTP</name>
        <dbReference type="ChEBI" id="CHEBI:37563"/>
        <note>allosteric inhibitor</note>
    </ligand>
</feature>
<feature type="binding site" evidence="11">
    <location>
        <begin position="188"/>
        <end position="193"/>
    </location>
    <ligand>
        <name>UTP</name>
        <dbReference type="ChEBI" id="CHEBI:46398"/>
    </ligand>
</feature>
<dbReference type="GO" id="GO:0004359">
    <property type="term" value="F:glutaminase activity"/>
    <property type="evidence" value="ECO:0007669"/>
    <property type="project" value="RHEA"/>
</dbReference>
<keyword evidence="8 11" id="KW-0315">Glutamine amidotransferase</keyword>
<dbReference type="GO" id="GO:0003883">
    <property type="term" value="F:CTP synthase activity"/>
    <property type="evidence" value="ECO:0007669"/>
    <property type="project" value="UniProtKB-UniRule"/>
</dbReference>
<accession>A0A068NNR2</accession>
<keyword evidence="4 11" id="KW-0479">Metal-binding</keyword>
<comment type="caution">
    <text evidence="11">Lacks conserved residue(s) required for the propagation of feature annotation.</text>
</comment>
<evidence type="ECO:0000256" key="2">
    <source>
        <dbReference type="ARBA" id="ARBA00007533"/>
    </source>
</evidence>
<keyword evidence="6 11" id="KW-0067">ATP-binding</keyword>
<comment type="activity regulation">
    <text evidence="11">Allosterically activated by GTP, when glutamine is the substrate; GTP has no effect on the reaction when ammonia is the substrate. The allosteric effector GTP functions by stabilizing the protein conformation that binds the tetrahedral intermediate(s) formed during glutamine hydrolysis. Inhibited by the product CTP, via allosteric rather than competitive inhibition.</text>
</comment>
<dbReference type="KEGG" id="fgi:OP10G_1688"/>
<evidence type="ECO:0000313" key="15">
    <source>
        <dbReference type="Proteomes" id="UP000027982"/>
    </source>
</evidence>
<gene>
    <name evidence="11" type="primary">pyrG</name>
    <name evidence="14" type="ORF">OP10G_1688</name>
</gene>
<dbReference type="Proteomes" id="UP000027982">
    <property type="component" value="Chromosome"/>
</dbReference>
<evidence type="ECO:0000256" key="3">
    <source>
        <dbReference type="ARBA" id="ARBA00022598"/>
    </source>
</evidence>
<reference evidence="14 15" key="1">
    <citation type="journal article" date="2014" name="PLoS ONE">
        <title>The first complete genome sequence of the class fimbriimonadia in the phylum armatimonadetes.</title>
        <authorList>
            <person name="Hu Z.Y."/>
            <person name="Wang Y.Z."/>
            <person name="Im W.T."/>
            <person name="Wang S.Y."/>
            <person name="Zhao G.P."/>
            <person name="Zheng H.J."/>
            <person name="Quan Z.X."/>
        </authorList>
    </citation>
    <scope>NUCLEOTIDE SEQUENCE [LARGE SCALE GENOMIC DNA]</scope>
    <source>
        <strain evidence="14">Gsoil 348</strain>
    </source>
</reference>
<dbReference type="HOGENOM" id="CLU_011675_5_0_0"/>
<dbReference type="AlphaFoldDB" id="A0A068NNR2"/>
<comment type="catalytic activity">
    <reaction evidence="10 11">
        <text>UTP + L-glutamine + ATP + H2O = CTP + L-glutamate + ADP + phosphate + 2 H(+)</text>
        <dbReference type="Rhea" id="RHEA:26426"/>
        <dbReference type="ChEBI" id="CHEBI:15377"/>
        <dbReference type="ChEBI" id="CHEBI:15378"/>
        <dbReference type="ChEBI" id="CHEBI:29985"/>
        <dbReference type="ChEBI" id="CHEBI:30616"/>
        <dbReference type="ChEBI" id="CHEBI:37563"/>
        <dbReference type="ChEBI" id="CHEBI:43474"/>
        <dbReference type="ChEBI" id="CHEBI:46398"/>
        <dbReference type="ChEBI" id="CHEBI:58359"/>
        <dbReference type="ChEBI" id="CHEBI:456216"/>
        <dbReference type="EC" id="6.3.4.2"/>
    </reaction>
</comment>
<dbReference type="NCBIfam" id="NF003792">
    <property type="entry name" value="PRK05380.1"/>
    <property type="match status" value="1"/>
</dbReference>
<dbReference type="GO" id="GO:0046872">
    <property type="term" value="F:metal ion binding"/>
    <property type="evidence" value="ECO:0007669"/>
    <property type="project" value="UniProtKB-KW"/>
</dbReference>
<feature type="binding site" evidence="11">
    <location>
        <position position="13"/>
    </location>
    <ligand>
        <name>UTP</name>
        <dbReference type="ChEBI" id="CHEBI:46398"/>
    </ligand>
</feature>
<dbReference type="Pfam" id="PF06418">
    <property type="entry name" value="CTP_synth_N"/>
    <property type="match status" value="1"/>
</dbReference>
<dbReference type="GO" id="GO:0042802">
    <property type="term" value="F:identical protein binding"/>
    <property type="evidence" value="ECO:0007669"/>
    <property type="project" value="TreeGrafter"/>
</dbReference>
<feature type="binding site" evidence="11">
    <location>
        <begin position="383"/>
        <end position="386"/>
    </location>
    <ligand>
        <name>L-glutamine</name>
        <dbReference type="ChEBI" id="CHEBI:58359"/>
    </ligand>
</feature>
<evidence type="ECO:0000259" key="12">
    <source>
        <dbReference type="Pfam" id="PF00117"/>
    </source>
</evidence>
<evidence type="ECO:0000259" key="13">
    <source>
        <dbReference type="Pfam" id="PF06418"/>
    </source>
</evidence>
<feature type="region of interest" description="Amidoligase domain" evidence="11">
    <location>
        <begin position="1"/>
        <end position="267"/>
    </location>
</feature>
<dbReference type="GO" id="GO:0005524">
    <property type="term" value="F:ATP binding"/>
    <property type="evidence" value="ECO:0007669"/>
    <property type="project" value="UniProtKB-KW"/>
</dbReference>
<feature type="domain" description="CTP synthase N-terminal" evidence="13">
    <location>
        <begin position="3"/>
        <end position="267"/>
    </location>
</feature>
<dbReference type="STRING" id="661478.OP10G_1688"/>
<dbReference type="NCBIfam" id="TIGR00337">
    <property type="entry name" value="PyrG"/>
    <property type="match status" value="1"/>
</dbReference>
<evidence type="ECO:0000256" key="1">
    <source>
        <dbReference type="ARBA" id="ARBA00005171"/>
    </source>
</evidence>
<protein>
    <recommendedName>
        <fullName evidence="11">CTP synthase</fullName>
        <ecNumber evidence="11">6.3.4.2</ecNumber>
    </recommendedName>
    <alternativeName>
        <fullName evidence="11">Cytidine 5'-triphosphate synthase</fullName>
    </alternativeName>
    <alternativeName>
        <fullName evidence="11">Cytidine triphosphate synthetase</fullName>
        <shortName evidence="11">CTP synthetase</shortName>
        <shortName evidence="11">CTPS</shortName>
    </alternativeName>
    <alternativeName>
        <fullName evidence="11">UTP--ammonia ligase</fullName>
    </alternativeName>
</protein>
<feature type="binding site" evidence="11">
    <location>
        <begin position="240"/>
        <end position="242"/>
    </location>
    <ligand>
        <name>ATP</name>
        <dbReference type="ChEBI" id="CHEBI:30616"/>
    </ligand>
</feature>
<dbReference type="HAMAP" id="MF_01227">
    <property type="entry name" value="PyrG"/>
    <property type="match status" value="1"/>
</dbReference>
<dbReference type="FunFam" id="3.40.50.300:FF:000009">
    <property type="entry name" value="CTP synthase"/>
    <property type="match status" value="1"/>
</dbReference>
<evidence type="ECO:0000256" key="11">
    <source>
        <dbReference type="HAMAP-Rule" id="MF_01227"/>
    </source>
</evidence>
<feature type="binding site" evidence="11">
    <location>
        <position position="224"/>
    </location>
    <ligand>
        <name>UTP</name>
        <dbReference type="ChEBI" id="CHEBI:46398"/>
    </ligand>
</feature>
<comment type="similarity">
    <text evidence="2 11">Belongs to the CTP synthase family.</text>
</comment>
<dbReference type="InterPro" id="IPR017926">
    <property type="entry name" value="GATASE"/>
</dbReference>
<comment type="pathway">
    <text evidence="1 11">Pyrimidine metabolism; CTP biosynthesis via de novo pathway; CTP from UDP: step 2/2.</text>
</comment>
<feature type="active site" evidence="11">
    <location>
        <position position="510"/>
    </location>
</feature>
<comment type="subunit">
    <text evidence="11">Homotetramer.</text>
</comment>
<dbReference type="GO" id="GO:0005829">
    <property type="term" value="C:cytosol"/>
    <property type="evidence" value="ECO:0007669"/>
    <property type="project" value="TreeGrafter"/>
</dbReference>
<evidence type="ECO:0000256" key="6">
    <source>
        <dbReference type="ARBA" id="ARBA00022840"/>
    </source>
</evidence>
<feature type="binding site" evidence="11">
    <location>
        <position position="463"/>
    </location>
    <ligand>
        <name>L-glutamine</name>
        <dbReference type="ChEBI" id="CHEBI:58359"/>
    </ligand>
</feature>
<evidence type="ECO:0000256" key="10">
    <source>
        <dbReference type="ARBA" id="ARBA00047781"/>
    </source>
</evidence>
<feature type="domain" description="Glutamine amidotransferase" evidence="12">
    <location>
        <begin position="304"/>
        <end position="527"/>
    </location>
</feature>
<keyword evidence="5 11" id="KW-0547">Nucleotide-binding</keyword>
<dbReference type="Gene3D" id="3.40.50.880">
    <property type="match status" value="1"/>
</dbReference>
<feature type="active site" description="Nucleophile; for glutamine hydrolysis" evidence="11">
    <location>
        <position position="382"/>
    </location>
</feature>
<keyword evidence="3 11" id="KW-0436">Ligase</keyword>